<comment type="caution">
    <text evidence="2">The sequence shown here is derived from an EMBL/GenBank/DDBJ whole genome shotgun (WGS) entry which is preliminary data.</text>
</comment>
<dbReference type="PANTHER" id="PTHR11735:SF11">
    <property type="entry name" value="TRNA THREONYLCARBAMOYLADENOSINE BIOSYNTHESIS PROTEIN TSAB"/>
    <property type="match status" value="1"/>
</dbReference>
<feature type="domain" description="Gcp-like" evidence="1">
    <location>
        <begin position="26"/>
        <end position="177"/>
    </location>
</feature>
<dbReference type="InterPro" id="IPR022496">
    <property type="entry name" value="T6A_TsaB"/>
</dbReference>
<dbReference type="InterPro" id="IPR000905">
    <property type="entry name" value="Gcp-like_dom"/>
</dbReference>
<evidence type="ECO:0000313" key="2">
    <source>
        <dbReference type="EMBL" id="RPA60675.1"/>
    </source>
</evidence>
<keyword evidence="2" id="KW-0808">Transferase</keyword>
<dbReference type="Gene3D" id="3.30.420.40">
    <property type="match status" value="1"/>
</dbReference>
<organism evidence="2 3">
    <name type="scientific">Aerococcus agrisoli</name>
    <dbReference type="NCBI Taxonomy" id="2487350"/>
    <lineage>
        <taxon>Bacteria</taxon>
        <taxon>Bacillati</taxon>
        <taxon>Bacillota</taxon>
        <taxon>Bacilli</taxon>
        <taxon>Lactobacillales</taxon>
        <taxon>Aerococcaceae</taxon>
        <taxon>Aerococcus</taxon>
    </lineage>
</organism>
<dbReference type="NCBIfam" id="TIGR03725">
    <property type="entry name" value="T6A_YeaZ"/>
    <property type="match status" value="1"/>
</dbReference>
<accession>A0A3N4GEP2</accession>
<evidence type="ECO:0000259" key="1">
    <source>
        <dbReference type="Pfam" id="PF00814"/>
    </source>
</evidence>
<dbReference type="SUPFAM" id="SSF53067">
    <property type="entry name" value="Actin-like ATPase domain"/>
    <property type="match status" value="1"/>
</dbReference>
<dbReference type="AlphaFoldDB" id="A0A3N4GEP2"/>
<dbReference type="OrthoDB" id="9784166at2"/>
<protein>
    <submittedName>
        <fullName evidence="2">tRNA (Adenosine(37)-N6)-threonylcarbamoyltransferase complex dimerization subunit type 1 TsaB</fullName>
    </submittedName>
</protein>
<dbReference type="Pfam" id="PF00814">
    <property type="entry name" value="TsaD"/>
    <property type="match status" value="1"/>
</dbReference>
<proteinExistence type="predicted"/>
<dbReference type="GO" id="GO:0016740">
    <property type="term" value="F:transferase activity"/>
    <property type="evidence" value="ECO:0007669"/>
    <property type="project" value="UniProtKB-KW"/>
</dbReference>
<dbReference type="Proteomes" id="UP000273977">
    <property type="component" value="Unassembled WGS sequence"/>
</dbReference>
<dbReference type="EMBL" id="RKMG01000011">
    <property type="protein sequence ID" value="RPA60675.1"/>
    <property type="molecule type" value="Genomic_DNA"/>
</dbReference>
<dbReference type="GO" id="GO:0005829">
    <property type="term" value="C:cytosol"/>
    <property type="evidence" value="ECO:0007669"/>
    <property type="project" value="TreeGrafter"/>
</dbReference>
<dbReference type="PANTHER" id="PTHR11735">
    <property type="entry name" value="TRNA N6-ADENOSINE THREONYLCARBAMOYLTRANSFERASE"/>
    <property type="match status" value="1"/>
</dbReference>
<gene>
    <name evidence="2" type="primary">tsaB</name>
    <name evidence="2" type="ORF">EF384_04745</name>
</gene>
<dbReference type="InterPro" id="IPR043129">
    <property type="entry name" value="ATPase_NBD"/>
</dbReference>
<name>A0A3N4GEP2_9LACT</name>
<evidence type="ECO:0000313" key="3">
    <source>
        <dbReference type="Proteomes" id="UP000273977"/>
    </source>
</evidence>
<sequence>MKTLAIDTSTQSLSVALRDGDKVVAETTTNTKIKHSTQLLPLINQMFQVIGWTANDLEGIVVTAGPGSYTGLRIGVTAAKTMANTLSIPLYTVPTLQALAGNVQTFEAPALVLPFIDARRQTAFATLYQKEGNTFKQLFTTSHGKFATFLDQVKAHIAADASLQALPLYFISPDVDQFTEAITAFFGENDKARILPSELGLIHASHLGALPLEQVDVDTFIPYYAKLAEAEENWLAQNPEEAKLDEGKYVERTD</sequence>
<reference evidence="2 3" key="1">
    <citation type="submission" date="2018-11" db="EMBL/GenBank/DDBJ databases">
        <title>Aerococcus sp. SJQ22, whole genome shotgun sequence.</title>
        <authorList>
            <person name="Sun L."/>
            <person name="Gao X."/>
            <person name="Chen W."/>
            <person name="Huang K."/>
        </authorList>
    </citation>
    <scope>NUCLEOTIDE SEQUENCE [LARGE SCALE GENOMIC DNA]</scope>
    <source>
        <strain evidence="2 3">SJQ22</strain>
    </source>
</reference>
<dbReference type="CDD" id="cd24032">
    <property type="entry name" value="ASKHA_NBD_TsaB"/>
    <property type="match status" value="1"/>
</dbReference>
<dbReference type="GO" id="GO:0002949">
    <property type="term" value="P:tRNA threonylcarbamoyladenosine modification"/>
    <property type="evidence" value="ECO:0007669"/>
    <property type="project" value="InterPro"/>
</dbReference>
<dbReference type="RefSeq" id="WP_123779836.1">
    <property type="nucleotide sequence ID" value="NZ_RKMG01000011.1"/>
</dbReference>
<keyword evidence="3" id="KW-1185">Reference proteome</keyword>